<dbReference type="InterPro" id="IPR032875">
    <property type="entry name" value="Succ_CoA_lig_flav_dom"/>
</dbReference>
<proteinExistence type="predicted"/>
<dbReference type="KEGG" id="psyt:DSAG12_03755"/>
<keyword evidence="3" id="KW-0067">ATP-binding</keyword>
<dbReference type="AlphaFoldDB" id="A0A5B9DGX7"/>
<keyword evidence="5" id="KW-1185">Reference proteome</keyword>
<dbReference type="GO" id="GO:0016874">
    <property type="term" value="F:ligase activity"/>
    <property type="evidence" value="ECO:0007669"/>
    <property type="project" value="UniProtKB-KW"/>
</dbReference>
<evidence type="ECO:0000256" key="3">
    <source>
        <dbReference type="ARBA" id="ARBA00022840"/>
    </source>
</evidence>
<dbReference type="Gene3D" id="3.40.50.720">
    <property type="entry name" value="NAD(P)-binding Rossmann-like Domain"/>
    <property type="match status" value="1"/>
</dbReference>
<dbReference type="GO" id="GO:0005524">
    <property type="term" value="F:ATP binding"/>
    <property type="evidence" value="ECO:0007669"/>
    <property type="project" value="UniProtKB-KW"/>
</dbReference>
<accession>A0A5B9DGX7</accession>
<dbReference type="InterPro" id="IPR003781">
    <property type="entry name" value="CoA-bd"/>
</dbReference>
<dbReference type="InterPro" id="IPR051538">
    <property type="entry name" value="Acyl-CoA_Synth/Transferase"/>
</dbReference>
<evidence type="ECO:0000256" key="2">
    <source>
        <dbReference type="ARBA" id="ARBA00022741"/>
    </source>
</evidence>
<dbReference type="InterPro" id="IPR016102">
    <property type="entry name" value="Succinyl-CoA_synth-like"/>
</dbReference>
<organism evidence="4 5">
    <name type="scientific">Promethearchaeum syntrophicum</name>
    <dbReference type="NCBI Taxonomy" id="2594042"/>
    <lineage>
        <taxon>Archaea</taxon>
        <taxon>Promethearchaeati</taxon>
        <taxon>Promethearchaeota</taxon>
        <taxon>Promethearchaeia</taxon>
        <taxon>Promethearchaeales</taxon>
        <taxon>Promethearchaeaceae</taxon>
        <taxon>Promethearchaeum</taxon>
    </lineage>
</organism>
<gene>
    <name evidence="4" type="ORF">DSAG12_03755</name>
</gene>
<dbReference type="EMBL" id="CP042905">
    <property type="protein sequence ID" value="QEE17917.2"/>
    <property type="molecule type" value="Genomic_DNA"/>
</dbReference>
<dbReference type="SMART" id="SM00881">
    <property type="entry name" value="CoA_binding"/>
    <property type="match status" value="1"/>
</dbReference>
<evidence type="ECO:0000256" key="1">
    <source>
        <dbReference type="ARBA" id="ARBA00022598"/>
    </source>
</evidence>
<dbReference type="SUPFAM" id="SSF51735">
    <property type="entry name" value="NAD(P)-binding Rossmann-fold domains"/>
    <property type="match status" value="1"/>
</dbReference>
<dbReference type="PANTHER" id="PTHR43334">
    <property type="entry name" value="ACETATE--COA LIGASE [ADP-FORMING]"/>
    <property type="match status" value="1"/>
</dbReference>
<dbReference type="InterPro" id="IPR036291">
    <property type="entry name" value="NAD(P)-bd_dom_sf"/>
</dbReference>
<dbReference type="PANTHER" id="PTHR43334:SF1">
    <property type="entry name" value="3-HYDROXYPROPIONATE--COA LIGASE [ADP-FORMING]"/>
    <property type="match status" value="1"/>
</dbReference>
<name>A0A5B9DGX7_9ARCH</name>
<reference evidence="4 5" key="1">
    <citation type="journal article" date="2020" name="Nature">
        <title>Isolation of an archaeon at the prokaryote-eukaryote interface.</title>
        <authorList>
            <person name="Imachi H."/>
            <person name="Nobu M.K."/>
            <person name="Nakahara N."/>
            <person name="Morono Y."/>
            <person name="Ogawara M."/>
            <person name="Takaki Y."/>
            <person name="Takano Y."/>
            <person name="Uematsu K."/>
            <person name="Ikuta T."/>
            <person name="Ito M."/>
            <person name="Matsui Y."/>
            <person name="Miyazaki M."/>
            <person name="Murata K."/>
            <person name="Saito Y."/>
            <person name="Sakai S."/>
            <person name="Song C."/>
            <person name="Tasumi E."/>
            <person name="Yamanaka Y."/>
            <person name="Yamaguchi T."/>
            <person name="Kamagata Y."/>
            <person name="Tamaki H."/>
            <person name="Takai K."/>
        </authorList>
    </citation>
    <scope>NUCLEOTIDE SEQUENCE [LARGE SCALE GENOMIC DNA]</scope>
    <source>
        <strain evidence="4 5">MK-D1</strain>
    </source>
</reference>
<evidence type="ECO:0000313" key="4">
    <source>
        <dbReference type="EMBL" id="QEE17917.2"/>
    </source>
</evidence>
<dbReference type="Proteomes" id="UP000321408">
    <property type="component" value="Chromosome"/>
</dbReference>
<protein>
    <submittedName>
        <fullName evidence="4">Acetate--CoA ligase family protein</fullName>
    </submittedName>
</protein>
<sequence length="502" mass="56492">MNQHFLEKFMNPHAVAFYGANENVPYNMGALQLLTLIDNGFQGKIYPIHPNLETIFGLKAYKSIKEIPGKVDLAEIVVSKKHVPQILTELGEIGVNNVILVTAGFREINNNTGSNELKEIALKFGLHILGPNCIGILNTHTNYSNNPNEACILNTTVQSYSLPPGNVSIASQSGTFVSHTFAILKERNLYLNKTFSLGNEAIIDLCDCLEYLETDPFTEVIMIYIEEIKRGRLFFDIAKRISRKKPIIALYVGGTEGGAKAVSSHTGSMAGKDEIYDGLFKQTGIIRTYSVEEFFDTAMIFSHLIPLGVIPKGKKIVVMTNSGGPGATMADRISRKGLELPLFSEEVKKKIQKYLVPTAQPSNPLDFTFSLNPVDFFIKIPRIIARSGEFDGMVIYGAYGDQFFNYTSFGKEFIEKPKPQEILLQWREMAEASVVDAQKIVKKYKFPMVFANLWGYNDSMFRHLNENLFPTYQTPHRCVDALFNLIKYGEYLQKFQIYSDKD</sequence>
<evidence type="ECO:0000313" key="5">
    <source>
        <dbReference type="Proteomes" id="UP000321408"/>
    </source>
</evidence>
<dbReference type="SUPFAM" id="SSF52210">
    <property type="entry name" value="Succinyl-CoA synthetase domains"/>
    <property type="match status" value="2"/>
</dbReference>
<keyword evidence="1 4" id="KW-0436">Ligase</keyword>
<dbReference type="Pfam" id="PF13380">
    <property type="entry name" value="CoA_binding_2"/>
    <property type="match status" value="1"/>
</dbReference>
<dbReference type="Gene3D" id="3.40.50.261">
    <property type="entry name" value="Succinyl-CoA synthetase domains"/>
    <property type="match status" value="2"/>
</dbReference>
<keyword evidence="2" id="KW-0547">Nucleotide-binding</keyword>
<dbReference type="Pfam" id="PF13607">
    <property type="entry name" value="Succ_CoA_lig"/>
    <property type="match status" value="1"/>
</dbReference>
<reference evidence="4 5" key="2">
    <citation type="journal article" date="2024" name="Int. J. Syst. Evol. Microbiol.">
        <title>Promethearchaeum syntrophicum gen. nov., sp. nov., an anaerobic, obligately syntrophic archaeon, the first isolate of the lineage 'Asgard' archaea, and proposal of the new archaeal phylum Promethearchaeota phyl. nov. and kingdom Promethearchaeati regn. nov.</title>
        <authorList>
            <person name="Imachi H."/>
            <person name="Nobu M.K."/>
            <person name="Kato S."/>
            <person name="Takaki Y."/>
            <person name="Miyazaki M."/>
            <person name="Miyata M."/>
            <person name="Ogawara M."/>
            <person name="Saito Y."/>
            <person name="Sakai S."/>
            <person name="Tahara Y.O."/>
            <person name="Takano Y."/>
            <person name="Tasumi E."/>
            <person name="Uematsu K."/>
            <person name="Yoshimura T."/>
            <person name="Itoh T."/>
            <person name="Ohkuma M."/>
            <person name="Takai K."/>
        </authorList>
    </citation>
    <scope>NUCLEOTIDE SEQUENCE [LARGE SCALE GENOMIC DNA]</scope>
    <source>
        <strain evidence="4 5">MK-D1</strain>
    </source>
</reference>